<keyword evidence="1" id="KW-0805">Transcription regulation</keyword>
<evidence type="ECO:0000313" key="5">
    <source>
        <dbReference type="EMBL" id="QSX28598.1"/>
    </source>
</evidence>
<dbReference type="PROSITE" id="PS50995">
    <property type="entry name" value="HTH_MARR_2"/>
    <property type="match status" value="1"/>
</dbReference>
<proteinExistence type="predicted"/>
<evidence type="ECO:0000256" key="1">
    <source>
        <dbReference type="ARBA" id="ARBA00023015"/>
    </source>
</evidence>
<dbReference type="SMART" id="SM00347">
    <property type="entry name" value="HTH_MARR"/>
    <property type="match status" value="1"/>
</dbReference>
<dbReference type="PANTHER" id="PTHR33164:SF43">
    <property type="entry name" value="HTH-TYPE TRANSCRIPTIONAL REPRESSOR YETL"/>
    <property type="match status" value="1"/>
</dbReference>
<dbReference type="PROSITE" id="PS01117">
    <property type="entry name" value="HTH_MARR_1"/>
    <property type="match status" value="1"/>
</dbReference>
<dbReference type="InterPro" id="IPR036388">
    <property type="entry name" value="WH-like_DNA-bd_sf"/>
</dbReference>
<reference evidence="5 6" key="1">
    <citation type="submission" date="2021-03" db="EMBL/GenBank/DDBJ databases">
        <title>Novel species identification of genus Shewanella.</title>
        <authorList>
            <person name="Liu G."/>
            <person name="Zhang Q."/>
        </authorList>
    </citation>
    <scope>NUCLEOTIDE SEQUENCE [LARGE SCALE GENOMIC DNA]</scope>
    <source>
        <strain evidence="5 6">FJAT-53726</strain>
    </source>
</reference>
<dbReference type="GO" id="GO:0003677">
    <property type="term" value="F:DNA binding"/>
    <property type="evidence" value="ECO:0007669"/>
    <property type="project" value="UniProtKB-KW"/>
</dbReference>
<evidence type="ECO:0000256" key="3">
    <source>
        <dbReference type="ARBA" id="ARBA00023163"/>
    </source>
</evidence>
<keyword evidence="6" id="KW-1185">Reference proteome</keyword>
<dbReference type="AlphaFoldDB" id="A0A974XJV3"/>
<dbReference type="SUPFAM" id="SSF46785">
    <property type="entry name" value="Winged helix' DNA-binding domain"/>
    <property type="match status" value="1"/>
</dbReference>
<dbReference type="KEGG" id="scyp:JYB88_09860"/>
<dbReference type="InterPro" id="IPR000835">
    <property type="entry name" value="HTH_MarR-typ"/>
</dbReference>
<dbReference type="RefSeq" id="WP_207323998.1">
    <property type="nucleotide sequence ID" value="NZ_CP071504.1"/>
</dbReference>
<dbReference type="InterPro" id="IPR023187">
    <property type="entry name" value="Tscrpt_reg_MarR-type_CS"/>
</dbReference>
<dbReference type="PANTHER" id="PTHR33164">
    <property type="entry name" value="TRANSCRIPTIONAL REGULATOR, MARR FAMILY"/>
    <property type="match status" value="1"/>
</dbReference>
<dbReference type="InterPro" id="IPR039422">
    <property type="entry name" value="MarR/SlyA-like"/>
</dbReference>
<dbReference type="Pfam" id="PF12802">
    <property type="entry name" value="MarR_2"/>
    <property type="match status" value="1"/>
</dbReference>
<protein>
    <submittedName>
        <fullName evidence="5">Winged helix-turn-helix transcriptional regulator</fullName>
    </submittedName>
</protein>
<dbReference type="EMBL" id="CP071504">
    <property type="protein sequence ID" value="QSX28598.1"/>
    <property type="molecule type" value="Genomic_DNA"/>
</dbReference>
<dbReference type="GO" id="GO:0006950">
    <property type="term" value="P:response to stress"/>
    <property type="evidence" value="ECO:0007669"/>
    <property type="project" value="TreeGrafter"/>
</dbReference>
<evidence type="ECO:0000313" key="6">
    <source>
        <dbReference type="Proteomes" id="UP000663281"/>
    </source>
</evidence>
<evidence type="ECO:0000259" key="4">
    <source>
        <dbReference type="PROSITE" id="PS50995"/>
    </source>
</evidence>
<dbReference type="Proteomes" id="UP000663281">
    <property type="component" value="Chromosome"/>
</dbReference>
<sequence length="185" mass="20867">MKTESQNLQFLLVRVAALLRGERRNLLGEHGLLPIQFEALYFLGVCNRYSDTPMAVTEYLGQTKGTVSQTLKVLEKKGLIAKQKDETDKRLIHLNLTDAGRGLLEQHSHSALLQHLPDTQLAPLCEGLAQLLIQMQRANGSRPFGQCRQCRFNQHLGGEAYFCNLTKEPLSESDTGLICREFESW</sequence>
<accession>A0A974XJV3</accession>
<gene>
    <name evidence="5" type="ORF">JYB88_09860</name>
</gene>
<dbReference type="InterPro" id="IPR036390">
    <property type="entry name" value="WH_DNA-bd_sf"/>
</dbReference>
<dbReference type="Gene3D" id="1.10.10.10">
    <property type="entry name" value="Winged helix-like DNA-binding domain superfamily/Winged helix DNA-binding domain"/>
    <property type="match status" value="1"/>
</dbReference>
<evidence type="ECO:0000256" key="2">
    <source>
        <dbReference type="ARBA" id="ARBA00023125"/>
    </source>
</evidence>
<keyword evidence="2" id="KW-0238">DNA-binding</keyword>
<name>A0A974XJV3_9GAMM</name>
<organism evidence="5 6">
    <name type="scientific">Shewanella cyperi</name>
    <dbReference type="NCBI Taxonomy" id="2814292"/>
    <lineage>
        <taxon>Bacteria</taxon>
        <taxon>Pseudomonadati</taxon>
        <taxon>Pseudomonadota</taxon>
        <taxon>Gammaproteobacteria</taxon>
        <taxon>Alteromonadales</taxon>
        <taxon>Shewanellaceae</taxon>
        <taxon>Shewanella</taxon>
    </lineage>
</organism>
<keyword evidence="3" id="KW-0804">Transcription</keyword>
<dbReference type="GO" id="GO:0003700">
    <property type="term" value="F:DNA-binding transcription factor activity"/>
    <property type="evidence" value="ECO:0007669"/>
    <property type="project" value="InterPro"/>
</dbReference>
<feature type="domain" description="HTH marR-type" evidence="4">
    <location>
        <begin position="5"/>
        <end position="137"/>
    </location>
</feature>